<dbReference type="GeneID" id="54322818"/>
<feature type="domain" description="FAD-binding" evidence="4">
    <location>
        <begin position="9"/>
        <end position="124"/>
    </location>
</feature>
<dbReference type="Gene3D" id="3.30.9.10">
    <property type="entry name" value="D-Amino Acid Oxidase, subunit A, domain 2"/>
    <property type="match status" value="1"/>
</dbReference>
<dbReference type="InterPro" id="IPR036188">
    <property type="entry name" value="FAD/NAD-bd_sf"/>
</dbReference>
<dbReference type="InterPro" id="IPR002938">
    <property type="entry name" value="FAD-bd"/>
</dbReference>
<keyword evidence="1" id="KW-0285">Flavoprotein</keyword>
<dbReference type="EMBL" id="QUQM01000002">
    <property type="protein sequence ID" value="KAA8651238.1"/>
    <property type="molecule type" value="Genomic_DNA"/>
</dbReference>
<reference evidence="5 8" key="2">
    <citation type="submission" date="2019-08" db="EMBL/GenBank/DDBJ databases">
        <title>The genome sequence of a newly discovered highly antifungal drug resistant Aspergillus species, Aspergillus tanneri NIH 1004.</title>
        <authorList>
            <person name="Mounaud S."/>
            <person name="Singh I."/>
            <person name="Joardar V."/>
            <person name="Pakala S."/>
            <person name="Pakala S."/>
            <person name="Venepally P."/>
            <person name="Chung J.K."/>
            <person name="Losada L."/>
            <person name="Nierman W.C."/>
        </authorList>
    </citation>
    <scope>NUCLEOTIDE SEQUENCE [LARGE SCALE GENOMIC DNA]</scope>
    <source>
        <strain evidence="5 8">NIH1004</strain>
    </source>
</reference>
<comment type="caution">
    <text evidence="6">The sequence shown here is derived from an EMBL/GenBank/DDBJ whole genome shotgun (WGS) entry which is preliminary data.</text>
</comment>
<dbReference type="Proteomes" id="UP000324241">
    <property type="component" value="Unassembled WGS sequence"/>
</dbReference>
<protein>
    <recommendedName>
        <fullName evidence="4">FAD-binding domain-containing protein</fullName>
    </recommendedName>
</protein>
<dbReference type="OrthoDB" id="1716816at2759"/>
<dbReference type="PANTHER" id="PTHR43004:SF10">
    <property type="entry name" value="2-MONOOXYGENASE, PUTATIVE (AFU_ORTHOLOGUE AFUA_6G11480)-RELATED"/>
    <property type="match status" value="1"/>
</dbReference>
<dbReference type="Proteomes" id="UP000308092">
    <property type="component" value="Unassembled WGS sequence"/>
</dbReference>
<sequence length="143" mass="16306">MTEDSSDTVWGVMCMVPQPDYPDIRKKSSIRSKADNVQIIAREGDSNNLTRFYIEVPEGTRQKDVKLENIQQAARNIFCQFNVDFTETVTAGLLDRTTPRGHFHKDYRVFLAGDACYTHSPKAGHKLQFTGLEQILAGNWPWI</sequence>
<dbReference type="STRING" id="1220188.A0A4S3J7H7"/>
<reference evidence="6 7" key="1">
    <citation type="submission" date="2019-03" db="EMBL/GenBank/DDBJ databases">
        <title>The genome sequence of a newly discovered highly antifungal drug resistant Aspergillus species, Aspergillus tanneri NIH 1004.</title>
        <authorList>
            <person name="Mounaud S."/>
            <person name="Singh I."/>
            <person name="Joardar V."/>
            <person name="Pakala S."/>
            <person name="Pakala S."/>
            <person name="Venepally P."/>
            <person name="Hoover J."/>
            <person name="Nierman W."/>
            <person name="Chung J."/>
            <person name="Losada L."/>
        </authorList>
    </citation>
    <scope>NUCLEOTIDE SEQUENCE [LARGE SCALE GENOMIC DNA]</scope>
    <source>
        <strain evidence="6 7">NIH1004</strain>
    </source>
</reference>
<keyword evidence="2" id="KW-0274">FAD</keyword>
<dbReference type="AlphaFoldDB" id="A0A4S3J7H7"/>
<evidence type="ECO:0000313" key="7">
    <source>
        <dbReference type="Proteomes" id="UP000308092"/>
    </source>
</evidence>
<evidence type="ECO:0000259" key="4">
    <source>
        <dbReference type="Pfam" id="PF01494"/>
    </source>
</evidence>
<name>A0A4S3J7H7_9EURO</name>
<evidence type="ECO:0000256" key="2">
    <source>
        <dbReference type="ARBA" id="ARBA00022827"/>
    </source>
</evidence>
<dbReference type="Gene3D" id="3.50.50.60">
    <property type="entry name" value="FAD/NAD(P)-binding domain"/>
    <property type="match status" value="1"/>
</dbReference>
<evidence type="ECO:0000256" key="3">
    <source>
        <dbReference type="ARBA" id="ARBA00023002"/>
    </source>
</evidence>
<proteinExistence type="predicted"/>
<dbReference type="Pfam" id="PF01494">
    <property type="entry name" value="FAD_binding_3"/>
    <property type="match status" value="1"/>
</dbReference>
<evidence type="ECO:0000313" key="8">
    <source>
        <dbReference type="Proteomes" id="UP000324241"/>
    </source>
</evidence>
<dbReference type="SUPFAM" id="SSF54373">
    <property type="entry name" value="FAD-linked reductases, C-terminal domain"/>
    <property type="match status" value="1"/>
</dbReference>
<dbReference type="EMBL" id="SOSA01000463">
    <property type="protein sequence ID" value="THC90943.1"/>
    <property type="molecule type" value="Genomic_DNA"/>
</dbReference>
<dbReference type="InterPro" id="IPR050641">
    <property type="entry name" value="RIFMO-like"/>
</dbReference>
<dbReference type="VEuPathDB" id="FungiDB:EYZ11_009593"/>
<keyword evidence="3" id="KW-0560">Oxidoreductase</keyword>
<accession>A0A4S3J7H7</accession>
<gene>
    <name evidence="5" type="ORF">ATNIH1004_000116</name>
    <name evidence="6" type="ORF">EYZ11_009593</name>
</gene>
<dbReference type="GO" id="GO:0016709">
    <property type="term" value="F:oxidoreductase activity, acting on paired donors, with incorporation or reduction of molecular oxygen, NAD(P)H as one donor, and incorporation of one atom of oxygen"/>
    <property type="evidence" value="ECO:0007669"/>
    <property type="project" value="UniProtKB-ARBA"/>
</dbReference>
<evidence type="ECO:0000313" key="6">
    <source>
        <dbReference type="EMBL" id="THC90943.1"/>
    </source>
</evidence>
<dbReference type="PANTHER" id="PTHR43004">
    <property type="entry name" value="TRK SYSTEM POTASSIUM UPTAKE PROTEIN"/>
    <property type="match status" value="1"/>
</dbReference>
<evidence type="ECO:0000313" key="5">
    <source>
        <dbReference type="EMBL" id="KAA8651238.1"/>
    </source>
</evidence>
<dbReference type="GO" id="GO:0071949">
    <property type="term" value="F:FAD binding"/>
    <property type="evidence" value="ECO:0007669"/>
    <property type="project" value="InterPro"/>
</dbReference>
<evidence type="ECO:0000256" key="1">
    <source>
        <dbReference type="ARBA" id="ARBA00022630"/>
    </source>
</evidence>
<keyword evidence="7" id="KW-1185">Reference proteome</keyword>
<dbReference type="RefSeq" id="XP_033430599.1">
    <property type="nucleotide sequence ID" value="XM_033564842.1"/>
</dbReference>
<organism evidence="6 7">
    <name type="scientific">Aspergillus tanneri</name>
    <dbReference type="NCBI Taxonomy" id="1220188"/>
    <lineage>
        <taxon>Eukaryota</taxon>
        <taxon>Fungi</taxon>
        <taxon>Dikarya</taxon>
        <taxon>Ascomycota</taxon>
        <taxon>Pezizomycotina</taxon>
        <taxon>Eurotiomycetes</taxon>
        <taxon>Eurotiomycetidae</taxon>
        <taxon>Eurotiales</taxon>
        <taxon>Aspergillaceae</taxon>
        <taxon>Aspergillus</taxon>
        <taxon>Aspergillus subgen. Circumdati</taxon>
    </lineage>
</organism>